<evidence type="ECO:0000313" key="2">
    <source>
        <dbReference type="EMBL" id="MBW0465784.1"/>
    </source>
</evidence>
<keyword evidence="3" id="KW-1185">Reference proteome</keyword>
<evidence type="ECO:0000259" key="1">
    <source>
        <dbReference type="Pfam" id="PF07727"/>
    </source>
</evidence>
<feature type="domain" description="Reverse transcriptase Ty1/copia-type" evidence="1">
    <location>
        <begin position="130"/>
        <end position="191"/>
    </location>
</feature>
<proteinExistence type="predicted"/>
<accession>A0A9Q3BI84</accession>
<reference evidence="2" key="1">
    <citation type="submission" date="2021-03" db="EMBL/GenBank/DDBJ databases">
        <title>Draft genome sequence of rust myrtle Austropuccinia psidii MF-1, a brazilian biotype.</title>
        <authorList>
            <person name="Quecine M.C."/>
            <person name="Pachon D.M.R."/>
            <person name="Bonatelli M.L."/>
            <person name="Correr F.H."/>
            <person name="Franceschini L.M."/>
            <person name="Leite T.F."/>
            <person name="Margarido G.R.A."/>
            <person name="Almeida C.A."/>
            <person name="Ferrarezi J.A."/>
            <person name="Labate C.A."/>
        </authorList>
    </citation>
    <scope>NUCLEOTIDE SEQUENCE</scope>
    <source>
        <strain evidence="2">MF-1</strain>
    </source>
</reference>
<name>A0A9Q3BI84_9BASI</name>
<dbReference type="InterPro" id="IPR013103">
    <property type="entry name" value="RVT_2"/>
</dbReference>
<gene>
    <name evidence="2" type="ORF">O181_005499</name>
</gene>
<dbReference type="Pfam" id="PF07727">
    <property type="entry name" value="RVT_2"/>
    <property type="match status" value="1"/>
</dbReference>
<dbReference type="Proteomes" id="UP000765509">
    <property type="component" value="Unassembled WGS sequence"/>
</dbReference>
<comment type="caution">
    <text evidence="2">The sequence shown here is derived from an EMBL/GenBank/DDBJ whole genome shotgun (WGS) entry which is preliminary data.</text>
</comment>
<sequence>MTQGAQTIDAISPALSEVVDEIHPDLSCDPMIVSPHQERQDCLVYEVQDPLPEVEARPHQQIRVIRPRHPTLVLCDLNPENILPYTRRPLALLTSNSMVPKTFKRVLSSPDKDLWLLAIKKELESMNALNVWDVIELDPSFKLLGTTWVFKIKKDHLGRITEYKARLCGKGFTQSAGMDFNQNYTPTGQLNLL</sequence>
<protein>
    <recommendedName>
        <fullName evidence="1">Reverse transcriptase Ty1/copia-type domain-containing protein</fullName>
    </recommendedName>
</protein>
<dbReference type="EMBL" id="AVOT02001125">
    <property type="protein sequence ID" value="MBW0465784.1"/>
    <property type="molecule type" value="Genomic_DNA"/>
</dbReference>
<organism evidence="2 3">
    <name type="scientific">Austropuccinia psidii MF-1</name>
    <dbReference type="NCBI Taxonomy" id="1389203"/>
    <lineage>
        <taxon>Eukaryota</taxon>
        <taxon>Fungi</taxon>
        <taxon>Dikarya</taxon>
        <taxon>Basidiomycota</taxon>
        <taxon>Pucciniomycotina</taxon>
        <taxon>Pucciniomycetes</taxon>
        <taxon>Pucciniales</taxon>
        <taxon>Sphaerophragmiaceae</taxon>
        <taxon>Austropuccinia</taxon>
    </lineage>
</organism>
<dbReference type="AlphaFoldDB" id="A0A9Q3BI84"/>
<evidence type="ECO:0000313" key="3">
    <source>
        <dbReference type="Proteomes" id="UP000765509"/>
    </source>
</evidence>
<dbReference type="OrthoDB" id="3051642at2759"/>